<keyword evidence="4 7" id="KW-0812">Transmembrane</keyword>
<dbReference type="Proteomes" id="UP000198832">
    <property type="component" value="Unassembled WGS sequence"/>
</dbReference>
<dbReference type="PRINTS" id="PR00783">
    <property type="entry name" value="MINTRINSICP"/>
</dbReference>
<feature type="transmembrane region" description="Helical" evidence="8">
    <location>
        <begin position="51"/>
        <end position="72"/>
    </location>
</feature>
<gene>
    <name evidence="9" type="ORF">SAMN04487968_105144</name>
</gene>
<dbReference type="InterPro" id="IPR000425">
    <property type="entry name" value="MIP"/>
</dbReference>
<evidence type="ECO:0000256" key="5">
    <source>
        <dbReference type="ARBA" id="ARBA00022989"/>
    </source>
</evidence>
<dbReference type="InterPro" id="IPR023271">
    <property type="entry name" value="Aquaporin-like"/>
</dbReference>
<dbReference type="GO" id="GO:0015254">
    <property type="term" value="F:glycerol channel activity"/>
    <property type="evidence" value="ECO:0007669"/>
    <property type="project" value="TreeGrafter"/>
</dbReference>
<dbReference type="OrthoDB" id="9807293at2"/>
<dbReference type="Pfam" id="PF00230">
    <property type="entry name" value="MIP"/>
    <property type="match status" value="1"/>
</dbReference>
<evidence type="ECO:0000256" key="8">
    <source>
        <dbReference type="SAM" id="Phobius"/>
    </source>
</evidence>
<keyword evidence="5 8" id="KW-1133">Transmembrane helix</keyword>
<dbReference type="PANTHER" id="PTHR43829:SF9">
    <property type="entry name" value="AQUAPORIN-9"/>
    <property type="match status" value="1"/>
</dbReference>
<sequence>MTLVRRATAELLGTAFLVAAVVGSGIAAQRLSPGDTGLQLLENSIATGAVLVALILALQPVSASFNPVVTLVELALKRVTTTDALVLVAAQVAGGALGSVVANLMFDLDAVGISTHHRRGEGPLIGEVVATVGLVVVVFGSLRSARIETVAIAVGGYIAAAYWFTSSTSFANPAVTLARTLTDTFAGIAPSSVPVFVLMQLIGGALGAGLVLLLHPESHPEIQEA</sequence>
<feature type="transmembrane region" description="Helical" evidence="8">
    <location>
        <begin position="149"/>
        <end position="165"/>
    </location>
</feature>
<dbReference type="EMBL" id="FOLB01000005">
    <property type="protein sequence ID" value="SFC31573.1"/>
    <property type="molecule type" value="Genomic_DNA"/>
</dbReference>
<dbReference type="AlphaFoldDB" id="A0A1I1ICW0"/>
<evidence type="ECO:0000256" key="1">
    <source>
        <dbReference type="ARBA" id="ARBA00004141"/>
    </source>
</evidence>
<evidence type="ECO:0000256" key="2">
    <source>
        <dbReference type="ARBA" id="ARBA00006175"/>
    </source>
</evidence>
<name>A0A1I1ICW0_9ACTN</name>
<evidence type="ECO:0000256" key="7">
    <source>
        <dbReference type="RuleBase" id="RU000477"/>
    </source>
</evidence>
<keyword evidence="10" id="KW-1185">Reference proteome</keyword>
<evidence type="ECO:0000256" key="6">
    <source>
        <dbReference type="ARBA" id="ARBA00023136"/>
    </source>
</evidence>
<evidence type="ECO:0000256" key="3">
    <source>
        <dbReference type="ARBA" id="ARBA00022448"/>
    </source>
</evidence>
<dbReference type="Gene3D" id="1.20.1080.10">
    <property type="entry name" value="Glycerol uptake facilitator protein"/>
    <property type="match status" value="2"/>
</dbReference>
<dbReference type="InterPro" id="IPR050363">
    <property type="entry name" value="MIP/Aquaporin"/>
</dbReference>
<dbReference type="STRING" id="574651.SAMN04487968_105144"/>
<proteinExistence type="inferred from homology"/>
<dbReference type="GO" id="GO:0005886">
    <property type="term" value="C:plasma membrane"/>
    <property type="evidence" value="ECO:0007669"/>
    <property type="project" value="TreeGrafter"/>
</dbReference>
<organism evidence="9 10">
    <name type="scientific">Nocardioides terrae</name>
    <dbReference type="NCBI Taxonomy" id="574651"/>
    <lineage>
        <taxon>Bacteria</taxon>
        <taxon>Bacillati</taxon>
        <taxon>Actinomycetota</taxon>
        <taxon>Actinomycetes</taxon>
        <taxon>Propionibacteriales</taxon>
        <taxon>Nocardioidaceae</taxon>
        <taxon>Nocardioides</taxon>
    </lineage>
</organism>
<evidence type="ECO:0000256" key="4">
    <source>
        <dbReference type="ARBA" id="ARBA00022692"/>
    </source>
</evidence>
<evidence type="ECO:0000313" key="9">
    <source>
        <dbReference type="EMBL" id="SFC31573.1"/>
    </source>
</evidence>
<keyword evidence="3 7" id="KW-0813">Transport</keyword>
<dbReference type="GO" id="GO:0015250">
    <property type="term" value="F:water channel activity"/>
    <property type="evidence" value="ECO:0007669"/>
    <property type="project" value="TreeGrafter"/>
</dbReference>
<dbReference type="SUPFAM" id="SSF81338">
    <property type="entry name" value="Aquaporin-like"/>
    <property type="match status" value="1"/>
</dbReference>
<evidence type="ECO:0000313" key="10">
    <source>
        <dbReference type="Proteomes" id="UP000198832"/>
    </source>
</evidence>
<dbReference type="PANTHER" id="PTHR43829">
    <property type="entry name" value="AQUAPORIN OR AQUAGLYCEROPORIN RELATED"/>
    <property type="match status" value="1"/>
</dbReference>
<dbReference type="RefSeq" id="WP_091122561.1">
    <property type="nucleotide sequence ID" value="NZ_FOLB01000005.1"/>
</dbReference>
<comment type="subcellular location">
    <subcellularLocation>
        <location evidence="1">Membrane</location>
        <topology evidence="1">Multi-pass membrane protein</topology>
    </subcellularLocation>
</comment>
<feature type="transmembrane region" description="Helical" evidence="8">
    <location>
        <begin position="84"/>
        <end position="104"/>
    </location>
</feature>
<keyword evidence="6 8" id="KW-0472">Membrane</keyword>
<accession>A0A1I1ICW0</accession>
<feature type="transmembrane region" description="Helical" evidence="8">
    <location>
        <begin position="185"/>
        <end position="214"/>
    </location>
</feature>
<reference evidence="9 10" key="1">
    <citation type="submission" date="2016-10" db="EMBL/GenBank/DDBJ databases">
        <authorList>
            <person name="de Groot N.N."/>
        </authorList>
    </citation>
    <scope>NUCLEOTIDE SEQUENCE [LARGE SCALE GENOMIC DNA]</scope>
    <source>
        <strain evidence="9 10">CGMCC 1.7056</strain>
    </source>
</reference>
<feature type="transmembrane region" description="Helical" evidence="8">
    <location>
        <begin position="124"/>
        <end position="142"/>
    </location>
</feature>
<protein>
    <submittedName>
        <fullName evidence="9">Glycerol uptake facilitator (Major Intrinsic Protein Family)</fullName>
    </submittedName>
</protein>
<comment type="similarity">
    <text evidence="2 7">Belongs to the MIP/aquaporin (TC 1.A.8) family.</text>
</comment>